<name>T1GDN7_MEGSC</name>
<dbReference type="Pfam" id="PF12763">
    <property type="entry name" value="EH"/>
    <property type="match status" value="1"/>
</dbReference>
<dbReference type="PROSITE" id="PS50222">
    <property type="entry name" value="EF_HAND_2"/>
    <property type="match status" value="1"/>
</dbReference>
<feature type="domain" description="EH" evidence="2">
    <location>
        <begin position="262"/>
        <end position="351"/>
    </location>
</feature>
<dbReference type="PANTHER" id="PTHR11216">
    <property type="entry name" value="EH DOMAIN"/>
    <property type="match status" value="1"/>
</dbReference>
<feature type="region of interest" description="Disordered" evidence="1">
    <location>
        <begin position="395"/>
        <end position="468"/>
    </location>
</feature>
<evidence type="ECO:0000256" key="1">
    <source>
        <dbReference type="SAM" id="MobiDB-lite"/>
    </source>
</evidence>
<dbReference type="EnsemblMetazoa" id="MESCA001426-RA">
    <property type="protein sequence ID" value="MESCA001426-PA"/>
    <property type="gene ID" value="MESCA001426"/>
</dbReference>
<dbReference type="Gene3D" id="1.10.238.10">
    <property type="entry name" value="EF-hand"/>
    <property type="match status" value="2"/>
</dbReference>
<dbReference type="InterPro" id="IPR000261">
    <property type="entry name" value="EH_dom"/>
</dbReference>
<dbReference type="EMBL" id="CAQQ02041107">
    <property type="status" value="NOT_ANNOTATED_CDS"/>
    <property type="molecule type" value="Genomic_DNA"/>
</dbReference>
<dbReference type="CDD" id="cd00052">
    <property type="entry name" value="EH"/>
    <property type="match status" value="1"/>
</dbReference>
<feature type="domain" description="EF-hand" evidence="3">
    <location>
        <begin position="295"/>
        <end position="330"/>
    </location>
</feature>
<feature type="compositionally biased region" description="Low complexity" evidence="1">
    <location>
        <begin position="598"/>
        <end position="610"/>
    </location>
</feature>
<dbReference type="SMART" id="SM00027">
    <property type="entry name" value="EH"/>
    <property type="match status" value="1"/>
</dbReference>
<organism evidence="4 5">
    <name type="scientific">Megaselia scalaris</name>
    <name type="common">Humpbacked fly</name>
    <name type="synonym">Phora scalaris</name>
    <dbReference type="NCBI Taxonomy" id="36166"/>
    <lineage>
        <taxon>Eukaryota</taxon>
        <taxon>Metazoa</taxon>
        <taxon>Ecdysozoa</taxon>
        <taxon>Arthropoda</taxon>
        <taxon>Hexapoda</taxon>
        <taxon>Insecta</taxon>
        <taxon>Pterygota</taxon>
        <taxon>Neoptera</taxon>
        <taxon>Endopterygota</taxon>
        <taxon>Diptera</taxon>
        <taxon>Brachycera</taxon>
        <taxon>Muscomorpha</taxon>
        <taxon>Platypezoidea</taxon>
        <taxon>Phoridae</taxon>
        <taxon>Megaseliini</taxon>
        <taxon>Megaselia</taxon>
    </lineage>
</organism>
<dbReference type="EMBL" id="CAQQ02041110">
    <property type="status" value="NOT_ANNOTATED_CDS"/>
    <property type="molecule type" value="Genomic_DNA"/>
</dbReference>
<dbReference type="HOGENOM" id="CLU_014864_0_0_1"/>
<dbReference type="OMA" id="EEVWIIS"/>
<dbReference type="GO" id="GO:0005737">
    <property type="term" value="C:cytoplasm"/>
    <property type="evidence" value="ECO:0007669"/>
    <property type="project" value="TreeGrafter"/>
</dbReference>
<feature type="compositionally biased region" description="Pro residues" evidence="1">
    <location>
        <begin position="510"/>
        <end position="522"/>
    </location>
</feature>
<reference evidence="4" key="2">
    <citation type="submission" date="2015-06" db="UniProtKB">
        <authorList>
            <consortium name="EnsemblMetazoa"/>
        </authorList>
    </citation>
    <scope>IDENTIFICATION</scope>
</reference>
<dbReference type="InterPro" id="IPR011992">
    <property type="entry name" value="EF-hand-dom_pair"/>
</dbReference>
<reference evidence="5" key="1">
    <citation type="submission" date="2013-02" db="EMBL/GenBank/DDBJ databases">
        <authorList>
            <person name="Hughes D."/>
        </authorList>
    </citation>
    <scope>NUCLEOTIDE SEQUENCE</scope>
    <source>
        <strain>Durham</strain>
        <strain evidence="5">NC isolate 2 -- Noor lab</strain>
    </source>
</reference>
<protein>
    <recommendedName>
        <fullName evidence="6">EF-hand domain-containing protein</fullName>
    </recommendedName>
</protein>
<feature type="compositionally biased region" description="Low complexity" evidence="1">
    <location>
        <begin position="199"/>
        <end position="210"/>
    </location>
</feature>
<evidence type="ECO:0000259" key="2">
    <source>
        <dbReference type="PROSITE" id="PS50031"/>
    </source>
</evidence>
<evidence type="ECO:0000313" key="5">
    <source>
        <dbReference type="Proteomes" id="UP000015102"/>
    </source>
</evidence>
<dbReference type="STRING" id="36166.T1GDN7"/>
<evidence type="ECO:0008006" key="6">
    <source>
        <dbReference type="Google" id="ProtNLM"/>
    </source>
</evidence>
<feature type="compositionally biased region" description="Polar residues" evidence="1">
    <location>
        <begin position="527"/>
        <end position="537"/>
    </location>
</feature>
<evidence type="ECO:0000313" key="4">
    <source>
        <dbReference type="EnsemblMetazoa" id="MESCA001426-PA"/>
    </source>
</evidence>
<evidence type="ECO:0000259" key="3">
    <source>
        <dbReference type="PROSITE" id="PS50222"/>
    </source>
</evidence>
<accession>T1GDN7</accession>
<dbReference type="GO" id="GO:0005509">
    <property type="term" value="F:calcium ion binding"/>
    <property type="evidence" value="ECO:0007669"/>
    <property type="project" value="InterPro"/>
</dbReference>
<feature type="region of interest" description="Disordered" evidence="1">
    <location>
        <begin position="170"/>
        <end position="214"/>
    </location>
</feature>
<dbReference type="AlphaFoldDB" id="T1GDN7"/>
<sequence>MMEEVSLTELETIQYSNLFSYCDVEKTGKVPMSKAAELFETSNLSDEVIRQITSLSGIPETALHISRSTAQQSGVPIRFELLASSISLPPPKFSWKEPLSPTPPQVSRKNSAASSIAASTYSNASSGTIVDVNGLCAQSVSRDSTLRRGVYPRSPDLIELAAQLDSAVSDIQSTDSEVEHNETITTRRRRRCGSPEAWSTNSDSPTPTNSVAERPWAKESLWQGLLGDEHRQLLGTEEESSDRHSSDDEGEEDAIFQMTAEQKDYYYKQFIALQPNPKGLLSGHLARVFFEKSKIPTEELRIIWHLSDVTRDGSLSLEEFTAAMHLIVLRRHNIPIPSVLPLCLHPSVILGEVREADLLHLNDDVDLDKTLVDTTPKGNDGASIVVGGVVAGTISSTKITPPPIPPPIKNRSVSNSPPPSLPPVEPKSPPPRLKEVPKELNNQNREWTKFPESPTSTVSSPGPKPVNFDMKITSQAIVSDPQILHPVPLRVTPVGAETTQNQDSEVSHSPRPPQHAAPPVPAPRESIPNSNHSSAIQRPQAKKLPQKSIGGIPPPPQREPSIGGTNGEVPDSMISSQIQPPNMIPPLPPPRPHRHTRSSSLDLNKLKLSTGSGGGGNGSKPTQNE</sequence>
<feature type="compositionally biased region" description="Pro residues" evidence="1">
    <location>
        <begin position="416"/>
        <end position="431"/>
    </location>
</feature>
<dbReference type="EMBL" id="CAQQ02041109">
    <property type="status" value="NOT_ANNOTATED_CDS"/>
    <property type="molecule type" value="Genomic_DNA"/>
</dbReference>
<dbReference type="GO" id="GO:0005886">
    <property type="term" value="C:plasma membrane"/>
    <property type="evidence" value="ECO:0007669"/>
    <property type="project" value="TreeGrafter"/>
</dbReference>
<keyword evidence="5" id="KW-1185">Reference proteome</keyword>
<dbReference type="Proteomes" id="UP000015102">
    <property type="component" value="Unassembled WGS sequence"/>
</dbReference>
<dbReference type="EMBL" id="CAQQ02041108">
    <property type="status" value="NOT_ANNOTATED_CDS"/>
    <property type="molecule type" value="Genomic_DNA"/>
</dbReference>
<dbReference type="SUPFAM" id="SSF47473">
    <property type="entry name" value="EF-hand"/>
    <property type="match status" value="2"/>
</dbReference>
<dbReference type="PANTHER" id="PTHR11216:SF174">
    <property type="entry name" value="GH06923P"/>
    <property type="match status" value="1"/>
</dbReference>
<dbReference type="PROSITE" id="PS50031">
    <property type="entry name" value="EH"/>
    <property type="match status" value="1"/>
</dbReference>
<dbReference type="GO" id="GO:0016197">
    <property type="term" value="P:endosomal transport"/>
    <property type="evidence" value="ECO:0007669"/>
    <property type="project" value="TreeGrafter"/>
</dbReference>
<dbReference type="GO" id="GO:0006897">
    <property type="term" value="P:endocytosis"/>
    <property type="evidence" value="ECO:0007669"/>
    <property type="project" value="TreeGrafter"/>
</dbReference>
<feature type="region of interest" description="Disordered" evidence="1">
    <location>
        <begin position="496"/>
        <end position="625"/>
    </location>
</feature>
<dbReference type="InterPro" id="IPR002048">
    <property type="entry name" value="EF_hand_dom"/>
</dbReference>
<proteinExistence type="predicted"/>